<feature type="transmembrane region" description="Helical" evidence="5">
    <location>
        <begin position="79"/>
        <end position="108"/>
    </location>
</feature>
<organism evidence="7 8">
    <name type="scientific">Clostridium sulfidigenes</name>
    <dbReference type="NCBI Taxonomy" id="318464"/>
    <lineage>
        <taxon>Bacteria</taxon>
        <taxon>Bacillati</taxon>
        <taxon>Bacillota</taxon>
        <taxon>Clostridia</taxon>
        <taxon>Eubacteriales</taxon>
        <taxon>Clostridiaceae</taxon>
        <taxon>Clostridium</taxon>
    </lineage>
</organism>
<evidence type="ECO:0000256" key="5">
    <source>
        <dbReference type="SAM" id="Phobius"/>
    </source>
</evidence>
<name>A0A084JGV5_9CLOT</name>
<keyword evidence="4 5" id="KW-0472">Membrane</keyword>
<dbReference type="STRING" id="318464.IO99_03435"/>
<sequence>MSPKIFTLINEKKITKEQVMKDVMAGIIVAIIALPLSIALGISSGVSPEKGLITAIVAGFIISFLGGSRVQIGGPTGAFVVIVYTIVQMYGINGLIIATLMAGIMLVIMGVLKLGDLIKYVPHTITVGFTSGIAITLLSTQVKDFLGLNIKNVPAEFIPKWQSYFSNMGTLNITALLVGVVCILIMVFWPKVNKTIPGSVIALIVSTLAVQLFNLPVETIGSRYAQISSSIPVPSIPMFEIETIKVLFKPAMTIAILAAIESLLSAVVADGMIDDSHDSNMELIAQGIGNIGSALFGGIPATGAIARTAANVKNGGRSPISGMVHAITLLLIMLLFMPLAKMIPMTTLAAVLIVVSYNMGEWSTFKSLLKAPKSDIIILLLTFIFTIVFDLVVAIEIGMILAMFLWIRRLAETTDIKKVQGIKSKRNKDGEVIQIDNNKILIYEVNGPFFFGVVQDFIKMISKIETAAEVLLLDMRHTQALDASAISALERLHNHCNKHNIKLIISNLQLQPKKALTKMEFVKSLGEEAVFNTREEGLKAAHEYINIEEKLLG</sequence>
<feature type="transmembrane region" description="Helical" evidence="5">
    <location>
        <begin position="195"/>
        <end position="215"/>
    </location>
</feature>
<evidence type="ECO:0000259" key="6">
    <source>
        <dbReference type="PROSITE" id="PS50801"/>
    </source>
</evidence>
<evidence type="ECO:0000313" key="7">
    <source>
        <dbReference type="EMBL" id="KEZ88189.1"/>
    </source>
</evidence>
<dbReference type="NCBIfam" id="TIGR00815">
    <property type="entry name" value="sulP"/>
    <property type="match status" value="1"/>
</dbReference>
<dbReference type="Proteomes" id="UP000028542">
    <property type="component" value="Unassembled WGS sequence"/>
</dbReference>
<protein>
    <submittedName>
        <fullName evidence="7">Sulfate permease</fullName>
    </submittedName>
</protein>
<evidence type="ECO:0000256" key="3">
    <source>
        <dbReference type="ARBA" id="ARBA00022989"/>
    </source>
</evidence>
<dbReference type="PANTHER" id="PTHR11814">
    <property type="entry name" value="SULFATE TRANSPORTER"/>
    <property type="match status" value="1"/>
</dbReference>
<dbReference type="RefSeq" id="WP_035130224.1">
    <property type="nucleotide sequence ID" value="NZ_JPMD01000004.1"/>
</dbReference>
<dbReference type="InterPro" id="IPR036513">
    <property type="entry name" value="STAS_dom_sf"/>
</dbReference>
<dbReference type="Pfam" id="PF01740">
    <property type="entry name" value="STAS"/>
    <property type="match status" value="1"/>
</dbReference>
<feature type="transmembrane region" description="Helical" evidence="5">
    <location>
        <begin position="376"/>
        <end position="407"/>
    </location>
</feature>
<reference evidence="7 8" key="1">
    <citation type="submission" date="2014-07" db="EMBL/GenBank/DDBJ databases">
        <title>Draft genome of Clostridium sulfidigenes 113A isolated from sediments associated with methane hydrate from Krishna Godavari basin.</title>
        <authorList>
            <person name="Honkalas V.S."/>
            <person name="Dabir A.P."/>
            <person name="Arora P."/>
            <person name="Dhakephalkar P.K."/>
        </authorList>
    </citation>
    <scope>NUCLEOTIDE SEQUENCE [LARGE SCALE GENOMIC DNA]</scope>
    <source>
        <strain evidence="7 8">113A</strain>
    </source>
</reference>
<dbReference type="AlphaFoldDB" id="A0A084JGV5"/>
<feature type="transmembrane region" description="Helical" evidence="5">
    <location>
        <begin position="23"/>
        <end position="46"/>
    </location>
</feature>
<keyword evidence="2 5" id="KW-0812">Transmembrane</keyword>
<feature type="transmembrane region" description="Helical" evidence="5">
    <location>
        <begin position="246"/>
        <end position="268"/>
    </location>
</feature>
<evidence type="ECO:0000256" key="1">
    <source>
        <dbReference type="ARBA" id="ARBA00004141"/>
    </source>
</evidence>
<evidence type="ECO:0000313" key="8">
    <source>
        <dbReference type="Proteomes" id="UP000028542"/>
    </source>
</evidence>
<dbReference type="InterPro" id="IPR001902">
    <property type="entry name" value="SLC26A/SulP_fam"/>
</dbReference>
<dbReference type="InterPro" id="IPR011547">
    <property type="entry name" value="SLC26A/SulP_dom"/>
</dbReference>
<evidence type="ECO:0000256" key="2">
    <source>
        <dbReference type="ARBA" id="ARBA00022692"/>
    </source>
</evidence>
<keyword evidence="3 5" id="KW-1133">Transmembrane helix</keyword>
<dbReference type="eggNOG" id="COG0659">
    <property type="taxonomic scope" value="Bacteria"/>
</dbReference>
<dbReference type="InterPro" id="IPR002645">
    <property type="entry name" value="STAS_dom"/>
</dbReference>
<feature type="transmembrane region" description="Helical" evidence="5">
    <location>
        <begin position="170"/>
        <end position="189"/>
    </location>
</feature>
<dbReference type="PROSITE" id="PS50801">
    <property type="entry name" value="STAS"/>
    <property type="match status" value="1"/>
</dbReference>
<feature type="transmembrane region" description="Helical" evidence="5">
    <location>
        <begin position="52"/>
        <end position="72"/>
    </location>
</feature>
<gene>
    <name evidence="7" type="ORF">IO99_03435</name>
</gene>
<dbReference type="EMBL" id="JPMD01000004">
    <property type="protein sequence ID" value="KEZ88189.1"/>
    <property type="molecule type" value="Genomic_DNA"/>
</dbReference>
<evidence type="ECO:0000256" key="4">
    <source>
        <dbReference type="ARBA" id="ARBA00023136"/>
    </source>
</evidence>
<feature type="transmembrane region" description="Helical" evidence="5">
    <location>
        <begin position="288"/>
        <end position="306"/>
    </location>
</feature>
<dbReference type="GO" id="GO:0055085">
    <property type="term" value="P:transmembrane transport"/>
    <property type="evidence" value="ECO:0007669"/>
    <property type="project" value="InterPro"/>
</dbReference>
<dbReference type="Pfam" id="PF00916">
    <property type="entry name" value="Sulfate_transp"/>
    <property type="match status" value="1"/>
</dbReference>
<dbReference type="CDD" id="cd07042">
    <property type="entry name" value="STAS_SulP_like_sulfate_transporter"/>
    <property type="match status" value="1"/>
</dbReference>
<keyword evidence="8" id="KW-1185">Reference proteome</keyword>
<dbReference type="Gene3D" id="3.30.750.24">
    <property type="entry name" value="STAS domain"/>
    <property type="match status" value="1"/>
</dbReference>
<dbReference type="SUPFAM" id="SSF52091">
    <property type="entry name" value="SpoIIaa-like"/>
    <property type="match status" value="1"/>
</dbReference>
<feature type="transmembrane region" description="Helical" evidence="5">
    <location>
        <begin position="120"/>
        <end position="138"/>
    </location>
</feature>
<feature type="transmembrane region" description="Helical" evidence="5">
    <location>
        <begin position="327"/>
        <end position="356"/>
    </location>
</feature>
<feature type="domain" description="STAS" evidence="6">
    <location>
        <begin position="440"/>
        <end position="541"/>
    </location>
</feature>
<comment type="caution">
    <text evidence="7">The sequence shown here is derived from an EMBL/GenBank/DDBJ whole genome shotgun (WGS) entry which is preliminary data.</text>
</comment>
<accession>A0A084JGV5</accession>
<proteinExistence type="predicted"/>
<comment type="subcellular location">
    <subcellularLocation>
        <location evidence="1">Membrane</location>
        <topology evidence="1">Multi-pass membrane protein</topology>
    </subcellularLocation>
</comment>
<dbReference type="GO" id="GO:0016020">
    <property type="term" value="C:membrane"/>
    <property type="evidence" value="ECO:0007669"/>
    <property type="project" value="UniProtKB-SubCell"/>
</dbReference>